<keyword evidence="4" id="KW-1185">Reference proteome</keyword>
<dbReference type="InterPro" id="IPR027951">
    <property type="entry name" value="Nepro_N"/>
</dbReference>
<name>A0ABQ9ZVZ1_9CRUS</name>
<organism evidence="3 4">
    <name type="scientific">Daphnia magna</name>
    <dbReference type="NCBI Taxonomy" id="35525"/>
    <lineage>
        <taxon>Eukaryota</taxon>
        <taxon>Metazoa</taxon>
        <taxon>Ecdysozoa</taxon>
        <taxon>Arthropoda</taxon>
        <taxon>Crustacea</taxon>
        <taxon>Branchiopoda</taxon>
        <taxon>Diplostraca</taxon>
        <taxon>Cladocera</taxon>
        <taxon>Anomopoda</taxon>
        <taxon>Daphniidae</taxon>
        <taxon>Daphnia</taxon>
    </lineage>
</organism>
<keyword evidence="1" id="KW-0812">Transmembrane</keyword>
<dbReference type="Proteomes" id="UP001234178">
    <property type="component" value="Unassembled WGS sequence"/>
</dbReference>
<gene>
    <name evidence="3" type="ORF">OUZ56_031791</name>
</gene>
<evidence type="ECO:0000313" key="3">
    <source>
        <dbReference type="EMBL" id="KAK4016825.1"/>
    </source>
</evidence>
<feature type="transmembrane region" description="Helical" evidence="1">
    <location>
        <begin position="159"/>
        <end position="185"/>
    </location>
</feature>
<accession>A0ABQ9ZVZ1</accession>
<evidence type="ECO:0000256" key="1">
    <source>
        <dbReference type="SAM" id="Phobius"/>
    </source>
</evidence>
<protein>
    <recommendedName>
        <fullName evidence="2">Nucleolus and neural progenitor protein-like N-terminal domain-containing protein</fullName>
    </recommendedName>
</protein>
<comment type="caution">
    <text evidence="3">The sequence shown here is derived from an EMBL/GenBank/DDBJ whole genome shotgun (WGS) entry which is preliminary data.</text>
</comment>
<evidence type="ECO:0000259" key="2">
    <source>
        <dbReference type="Pfam" id="PF14780"/>
    </source>
</evidence>
<dbReference type="InterPro" id="IPR052835">
    <property type="entry name" value="Nepro"/>
</dbReference>
<dbReference type="PANTHER" id="PTHR34761:SF1">
    <property type="entry name" value="NUCLEOLUS AND NEURAL PROGENITOR PROTEIN"/>
    <property type="match status" value="1"/>
</dbReference>
<dbReference type="EMBL" id="JAOYFB010000005">
    <property type="protein sequence ID" value="KAK4016825.1"/>
    <property type="molecule type" value="Genomic_DNA"/>
</dbReference>
<reference evidence="3 4" key="1">
    <citation type="journal article" date="2023" name="Nucleic Acids Res.">
        <title>The hologenome of Daphnia magna reveals possible DNA methylation and microbiome-mediated evolution of the host genome.</title>
        <authorList>
            <person name="Chaturvedi A."/>
            <person name="Li X."/>
            <person name="Dhandapani V."/>
            <person name="Marshall H."/>
            <person name="Kissane S."/>
            <person name="Cuenca-Cambronero M."/>
            <person name="Asole G."/>
            <person name="Calvet F."/>
            <person name="Ruiz-Romero M."/>
            <person name="Marangio P."/>
            <person name="Guigo R."/>
            <person name="Rago D."/>
            <person name="Mirbahai L."/>
            <person name="Eastwood N."/>
            <person name="Colbourne J.K."/>
            <person name="Zhou J."/>
            <person name="Mallon E."/>
            <person name="Orsini L."/>
        </authorList>
    </citation>
    <scope>NUCLEOTIDE SEQUENCE [LARGE SCALE GENOMIC DNA]</scope>
    <source>
        <strain evidence="3">LRV0_1</strain>
    </source>
</reference>
<keyword evidence="1" id="KW-0472">Membrane</keyword>
<feature type="domain" description="Nucleolus and neural progenitor protein-like N-terminal" evidence="2">
    <location>
        <begin position="7"/>
        <end position="190"/>
    </location>
</feature>
<dbReference type="Pfam" id="PF14780">
    <property type="entry name" value="NEPRO_N"/>
    <property type="match status" value="1"/>
</dbReference>
<dbReference type="PANTHER" id="PTHR34761">
    <property type="entry name" value="NUCLEOLUS AND NEURAL PROGENITOR PROTEIN"/>
    <property type="match status" value="1"/>
</dbReference>
<keyword evidence="1" id="KW-1133">Transmembrane helix</keyword>
<sequence>MANIPLWNQSHLPCPATSAHKLSAQFQGIMNTFLEDLSGKPQKLMDFMSLMTSEVVLLTRFLYKLRAVFAHDKSYKVLKQIQKMVQKLLKTNLVSDLTSFQEQHVVSVKTVNAIFVAPKPKYEYIQVRLQGIVRLLAQILCLSQHYGTIMIQKMQLGHFISIVVISMSFVSRIWALSLHTMYFLIKLFSSISSISHAEGLIPNSTVNFLSEGYIIPLSLEDWLKSDDTLIDIHPLLKKRQERVRTSKKPNIWQSIKIEDDEREYLFQLKELVDTASLSGTEENNDDLQESKVEVLVLDKLKSMNNADIGELLTREPTLPVAKSRKRKLTKKNKGNKFGN</sequence>
<proteinExistence type="predicted"/>
<evidence type="ECO:0000313" key="4">
    <source>
        <dbReference type="Proteomes" id="UP001234178"/>
    </source>
</evidence>